<evidence type="ECO:0000256" key="1">
    <source>
        <dbReference type="SAM" id="MobiDB-lite"/>
    </source>
</evidence>
<feature type="region of interest" description="Disordered" evidence="1">
    <location>
        <begin position="183"/>
        <end position="202"/>
    </location>
</feature>
<feature type="non-terminal residue" evidence="2">
    <location>
        <position position="529"/>
    </location>
</feature>
<evidence type="ECO:0000313" key="4">
    <source>
        <dbReference type="Proteomes" id="UP000663829"/>
    </source>
</evidence>
<evidence type="ECO:0000313" key="2">
    <source>
        <dbReference type="EMBL" id="CAF1549099.1"/>
    </source>
</evidence>
<comment type="caution">
    <text evidence="2">The sequence shown here is derived from an EMBL/GenBank/DDBJ whole genome shotgun (WGS) entry which is preliminary data.</text>
</comment>
<dbReference type="EMBL" id="CAJOBC010092529">
    <property type="protein sequence ID" value="CAF4410037.1"/>
    <property type="molecule type" value="Genomic_DNA"/>
</dbReference>
<feature type="compositionally biased region" description="Polar residues" evidence="1">
    <location>
        <begin position="100"/>
        <end position="113"/>
    </location>
</feature>
<feature type="compositionally biased region" description="Polar residues" evidence="1">
    <location>
        <begin position="269"/>
        <end position="281"/>
    </location>
</feature>
<protein>
    <submittedName>
        <fullName evidence="2">Uncharacterized protein</fullName>
    </submittedName>
</protein>
<gene>
    <name evidence="2" type="ORF">GPM918_LOCUS39091</name>
    <name evidence="3" type="ORF">SRO942_LOCUS39949</name>
</gene>
<dbReference type="EMBL" id="CAJNOQ010026856">
    <property type="protein sequence ID" value="CAF1549099.1"/>
    <property type="molecule type" value="Genomic_DNA"/>
</dbReference>
<feature type="compositionally biased region" description="Low complexity" evidence="1">
    <location>
        <begin position="18"/>
        <end position="37"/>
    </location>
</feature>
<feature type="region of interest" description="Disordered" evidence="1">
    <location>
        <begin position="54"/>
        <end position="73"/>
    </location>
</feature>
<feature type="compositionally biased region" description="Low complexity" evidence="1">
    <location>
        <begin position="387"/>
        <end position="404"/>
    </location>
</feature>
<dbReference type="Proteomes" id="UP000663829">
    <property type="component" value="Unassembled WGS sequence"/>
</dbReference>
<name>A0A815WQR4_9BILA</name>
<feature type="region of interest" description="Disordered" evidence="1">
    <location>
        <begin position="92"/>
        <end position="116"/>
    </location>
</feature>
<dbReference type="Proteomes" id="UP000681722">
    <property type="component" value="Unassembled WGS sequence"/>
</dbReference>
<sequence>MDQQKNNNDHQLLDTLEQGQLQNTPQTQQRTPPQNNQSTSTSDLEITAVIDASIDTRDNQEPTTPSRTVQPSTTVLHATPSRPVFIHIVSQAPVSPPSPRTNRQMQYKQQGSRKPQILRRIRQTIGNLEEIPTFPVAKRPRTGTPLPTSPPPSLRHFGPSVASSPAILKLPVPLVPTNVSPPRVPTNISPPSVSTNVSPPRGVTESTITLASIIALPPRTTGNIQPIVTTNAMTSAPTAPARTSVHQQKVHTTTTKTQKPPPWMLPAKSHTSSPTVEQKPTGNKGKKTRFQNGTTSNFNSYTNIGSYIPPPPPSVPLRQPKVRSLMSSTAKVPLMDLVLGWEWPDQQTRQEQGKYLPTSNRFDLFLDTNQGNHYPIPNPTDTEQQYPNPQRRPAPQIQPRRTIPNPRQTKPYAQPNNIQQYVAPPHTDPSRHGTRSQQHQQQNTATTPTTKPTHVILSDSTMSRFRLPQFNNNTVNIRIKSNSGFGIRDYIQQITSGQLKYLLAQANSVTFVIGTNDIAWNSANTVIKW</sequence>
<feature type="region of interest" description="Disordered" evidence="1">
    <location>
        <begin position="366"/>
        <end position="455"/>
    </location>
</feature>
<feature type="compositionally biased region" description="Low complexity" evidence="1">
    <location>
        <begin position="435"/>
        <end position="453"/>
    </location>
</feature>
<feature type="compositionally biased region" description="Polar residues" evidence="1">
    <location>
        <begin position="61"/>
        <end position="73"/>
    </location>
</feature>
<dbReference type="InterPro" id="IPR036514">
    <property type="entry name" value="SGNH_hydro_sf"/>
</dbReference>
<accession>A0A815WQR4</accession>
<evidence type="ECO:0000313" key="3">
    <source>
        <dbReference type="EMBL" id="CAF4410037.1"/>
    </source>
</evidence>
<feature type="region of interest" description="Disordered" evidence="1">
    <location>
        <begin position="235"/>
        <end position="297"/>
    </location>
</feature>
<dbReference type="AlphaFoldDB" id="A0A815WQR4"/>
<keyword evidence="4" id="KW-1185">Reference proteome</keyword>
<feature type="compositionally biased region" description="Low complexity" evidence="1">
    <location>
        <begin position="189"/>
        <end position="200"/>
    </location>
</feature>
<organism evidence="2 4">
    <name type="scientific">Didymodactylos carnosus</name>
    <dbReference type="NCBI Taxonomy" id="1234261"/>
    <lineage>
        <taxon>Eukaryota</taxon>
        <taxon>Metazoa</taxon>
        <taxon>Spiralia</taxon>
        <taxon>Gnathifera</taxon>
        <taxon>Rotifera</taxon>
        <taxon>Eurotatoria</taxon>
        <taxon>Bdelloidea</taxon>
        <taxon>Philodinida</taxon>
        <taxon>Philodinidae</taxon>
        <taxon>Didymodactylos</taxon>
    </lineage>
</organism>
<feature type="compositionally biased region" description="Low complexity" evidence="1">
    <location>
        <begin position="245"/>
        <end position="258"/>
    </location>
</feature>
<dbReference type="Gene3D" id="3.40.50.1110">
    <property type="entry name" value="SGNH hydrolase"/>
    <property type="match status" value="1"/>
</dbReference>
<feature type="region of interest" description="Disordered" evidence="1">
    <location>
        <begin position="1"/>
        <end position="44"/>
    </location>
</feature>
<reference evidence="2" key="1">
    <citation type="submission" date="2021-02" db="EMBL/GenBank/DDBJ databases">
        <authorList>
            <person name="Nowell W R."/>
        </authorList>
    </citation>
    <scope>NUCLEOTIDE SEQUENCE</scope>
</reference>
<proteinExistence type="predicted"/>